<feature type="compositionally biased region" description="Low complexity" evidence="1">
    <location>
        <begin position="183"/>
        <end position="195"/>
    </location>
</feature>
<dbReference type="EMBL" id="OU963871">
    <property type="protein sequence ID" value="CAH0382861.1"/>
    <property type="molecule type" value="Genomic_DNA"/>
</dbReference>
<evidence type="ECO:0000256" key="1">
    <source>
        <dbReference type="SAM" id="MobiDB-lite"/>
    </source>
</evidence>
<gene>
    <name evidence="2" type="ORF">BEMITA_LOCUS2359</name>
</gene>
<feature type="region of interest" description="Disordered" evidence="1">
    <location>
        <begin position="145"/>
        <end position="203"/>
    </location>
</feature>
<accession>A0A9P0A2X9</accession>
<dbReference type="Proteomes" id="UP001152759">
    <property type="component" value="Chromosome 10"/>
</dbReference>
<evidence type="ECO:0000313" key="2">
    <source>
        <dbReference type="EMBL" id="CAH0382861.1"/>
    </source>
</evidence>
<dbReference type="AlphaFoldDB" id="A0A9P0A2X9"/>
<protein>
    <submittedName>
        <fullName evidence="2">Uncharacterized protein</fullName>
    </submittedName>
</protein>
<name>A0A9P0A2X9_BEMTA</name>
<organism evidence="2 3">
    <name type="scientific">Bemisia tabaci</name>
    <name type="common">Sweetpotato whitefly</name>
    <name type="synonym">Aleurodes tabaci</name>
    <dbReference type="NCBI Taxonomy" id="7038"/>
    <lineage>
        <taxon>Eukaryota</taxon>
        <taxon>Metazoa</taxon>
        <taxon>Ecdysozoa</taxon>
        <taxon>Arthropoda</taxon>
        <taxon>Hexapoda</taxon>
        <taxon>Insecta</taxon>
        <taxon>Pterygota</taxon>
        <taxon>Neoptera</taxon>
        <taxon>Paraneoptera</taxon>
        <taxon>Hemiptera</taxon>
        <taxon>Sternorrhyncha</taxon>
        <taxon>Aleyrodoidea</taxon>
        <taxon>Aleyrodidae</taxon>
        <taxon>Aleyrodinae</taxon>
        <taxon>Bemisia</taxon>
    </lineage>
</organism>
<sequence>MSFSPMPFIPFYTMESLNTESASEPVRKIFLKCWKQLEKFLIMLEHAAKFDESYEKRVGKLAISCFSVAVSRDEDCLFLLSSEQWYPDERGIEIRRSITVLSELADISVHAVNLLLQTNFTENECDPSNPFRRSSNKSDDKLISECTAGKKRKPSTSLSPERSKFPKVNHMEPSTSRMEIDPPKSVSPSSKKGGSFETVPTQTLREEGRKIMGPLEKLDFLQVILDIVSEICNQFRTLSFNGVLAAVICLLKTLAKLDCDIPIERLNVINNIVKQVVFCCPGPAVIHDIISLMVPLAKYLTCTNSLCNNSSSIAPPERKTPESLFSNPNDFDPLVHVQESFIEASRHYTFTTDTCVLQVLCTECEMIDKTPKFAEDFTKWALKVTVDTSDCPNWLAGDCRMVTCDCFPRFIQLFLNVLHYAVLTYADEERPICQLSRNQLASVMKRGIIILNRIILQRNDFLTQVGSWDGLYEAIIHHLLRISKTMQFEPPIYDMLTDLSYMQVENLENSSLSQPREQAVKDILLMSREKSREGFCPPQSKVINLQLERNSGSKKQKKRYSRK</sequence>
<reference evidence="2" key="1">
    <citation type="submission" date="2021-12" db="EMBL/GenBank/DDBJ databases">
        <authorList>
            <person name="King R."/>
        </authorList>
    </citation>
    <scope>NUCLEOTIDE SEQUENCE</scope>
</reference>
<evidence type="ECO:0000313" key="3">
    <source>
        <dbReference type="Proteomes" id="UP001152759"/>
    </source>
</evidence>
<keyword evidence="3" id="KW-1185">Reference proteome</keyword>
<proteinExistence type="predicted"/>